<dbReference type="PANTHER" id="PTHR10029:SF3">
    <property type="entry name" value="ACYLPHOSPHATASE-RELATED"/>
    <property type="match status" value="1"/>
</dbReference>
<dbReference type="PROSITE" id="PS00151">
    <property type="entry name" value="ACYLPHOSPHATASE_2"/>
    <property type="match status" value="1"/>
</dbReference>
<name>A0A7R9A372_9CRUS</name>
<dbReference type="Pfam" id="PF14802">
    <property type="entry name" value="TMEM192"/>
    <property type="match status" value="1"/>
</dbReference>
<dbReference type="InterPro" id="IPR001792">
    <property type="entry name" value="Acylphosphatase-like_dom"/>
</dbReference>
<evidence type="ECO:0000256" key="3">
    <source>
        <dbReference type="ARBA" id="ARBA00022801"/>
    </source>
</evidence>
<feature type="domain" description="Acylphosphatase-like" evidence="9">
    <location>
        <begin position="307"/>
        <end position="396"/>
    </location>
</feature>
<dbReference type="EMBL" id="LR900530">
    <property type="protein sequence ID" value="CAD7246000.1"/>
    <property type="molecule type" value="Genomic_DNA"/>
</dbReference>
<accession>A0A7R9A372</accession>
<dbReference type="PROSITE" id="PS00150">
    <property type="entry name" value="ACYLPHOSPHATASE_1"/>
    <property type="match status" value="1"/>
</dbReference>
<dbReference type="GO" id="GO:0003998">
    <property type="term" value="F:acylphosphatase activity"/>
    <property type="evidence" value="ECO:0007669"/>
    <property type="project" value="UniProtKB-EC"/>
</dbReference>
<feature type="transmembrane region" description="Helical" evidence="8">
    <location>
        <begin position="52"/>
        <end position="72"/>
    </location>
</feature>
<evidence type="ECO:0000256" key="1">
    <source>
        <dbReference type="ARBA" id="ARBA00005614"/>
    </source>
</evidence>
<proteinExistence type="inferred from homology"/>
<dbReference type="PRINTS" id="PR00112">
    <property type="entry name" value="ACYLPHPHTASE"/>
</dbReference>
<evidence type="ECO:0000256" key="8">
    <source>
        <dbReference type="SAM" id="Phobius"/>
    </source>
</evidence>
<sequence length="396" mass="44896">MNSQEVDQVGTSSGPMPGPERPLLQSEGADDLTFASSYSRLHAREFHRLRTIPIVVVQICICVLLVVLVFAIPGICAHDKCHLSSFSIAAYIHIIVWCLLWIADHRMYKEHERHRNHGYLELHRMTNALHKAPKYIFSAGNALLVILMSIWRDYCLDSPTCPFKHSLSDADYVAIVATLEVAFTFPFYAIYLHRVINFNAAEHLPDVFQEDRLLASYMNSQSSVQMLHREEIDAEDLLERQADVITYLQDHNRHLNRRLADLTAQLQTILFVPSGLNTSHAEVSPTQGKRICMSSGEGSSRMTTLKHVEFEVHGQVQGVFFRKYTQNKAKSLSLVGFCRNTIRGTVEGAVEGESDQIDSMKDWLYTGSPHSRVSKVDFRNEKTISSLSYSGFSVRH</sequence>
<dbReference type="SUPFAM" id="SSF54975">
    <property type="entry name" value="Acylphosphatase/BLUF domain-like"/>
    <property type="match status" value="1"/>
</dbReference>
<dbReference type="InterPro" id="IPR029399">
    <property type="entry name" value="TMEM192"/>
</dbReference>
<feature type="transmembrane region" description="Helical" evidence="8">
    <location>
        <begin position="135"/>
        <end position="152"/>
    </location>
</feature>
<dbReference type="EC" id="3.6.1.7" evidence="2 5"/>
<protein>
    <recommendedName>
        <fullName evidence="2 5">acylphosphatase</fullName>
        <ecNumber evidence="2 5">3.6.1.7</ecNumber>
    </recommendedName>
</protein>
<comment type="similarity">
    <text evidence="1 6">Belongs to the acylphosphatase family.</text>
</comment>
<dbReference type="PANTHER" id="PTHR10029">
    <property type="entry name" value="ACYLPHOSPHATASE"/>
    <property type="match status" value="1"/>
</dbReference>
<dbReference type="InterPro" id="IPR017968">
    <property type="entry name" value="Acylphosphatase_CS"/>
</dbReference>
<keyword evidence="3 5" id="KW-0378">Hydrolase</keyword>
<dbReference type="PROSITE" id="PS51160">
    <property type="entry name" value="ACYLPHOSPHATASE_3"/>
    <property type="match status" value="1"/>
</dbReference>
<dbReference type="Gene3D" id="3.30.70.100">
    <property type="match status" value="1"/>
</dbReference>
<keyword evidence="8" id="KW-0472">Membrane</keyword>
<evidence type="ECO:0000313" key="10">
    <source>
        <dbReference type="EMBL" id="CAD7246000.1"/>
    </source>
</evidence>
<keyword evidence="11" id="KW-1185">Reference proteome</keyword>
<keyword evidence="8" id="KW-0812">Transmembrane</keyword>
<dbReference type="EMBL" id="CAJPEV010001013">
    <property type="protein sequence ID" value="CAG0890136.1"/>
    <property type="molecule type" value="Genomic_DNA"/>
</dbReference>
<reference evidence="10" key="1">
    <citation type="submission" date="2020-11" db="EMBL/GenBank/DDBJ databases">
        <authorList>
            <person name="Tran Van P."/>
        </authorList>
    </citation>
    <scope>NUCLEOTIDE SEQUENCE</scope>
</reference>
<feature type="compositionally biased region" description="Polar residues" evidence="7">
    <location>
        <begin position="1"/>
        <end position="14"/>
    </location>
</feature>
<evidence type="ECO:0000256" key="2">
    <source>
        <dbReference type="ARBA" id="ARBA00012150"/>
    </source>
</evidence>
<dbReference type="InterPro" id="IPR020456">
    <property type="entry name" value="Acylphosphatase"/>
</dbReference>
<feature type="transmembrane region" description="Helical" evidence="8">
    <location>
        <begin position="84"/>
        <end position="103"/>
    </location>
</feature>
<dbReference type="AlphaFoldDB" id="A0A7R9A372"/>
<evidence type="ECO:0000256" key="6">
    <source>
        <dbReference type="RuleBase" id="RU004168"/>
    </source>
</evidence>
<keyword evidence="8" id="KW-1133">Transmembrane helix</keyword>
<dbReference type="OrthoDB" id="7961613at2759"/>
<evidence type="ECO:0000256" key="4">
    <source>
        <dbReference type="ARBA" id="ARBA00047645"/>
    </source>
</evidence>
<dbReference type="Pfam" id="PF00708">
    <property type="entry name" value="Acylphosphatase"/>
    <property type="match status" value="1"/>
</dbReference>
<evidence type="ECO:0000256" key="7">
    <source>
        <dbReference type="SAM" id="MobiDB-lite"/>
    </source>
</evidence>
<organism evidence="10">
    <name type="scientific">Darwinula stevensoni</name>
    <dbReference type="NCBI Taxonomy" id="69355"/>
    <lineage>
        <taxon>Eukaryota</taxon>
        <taxon>Metazoa</taxon>
        <taxon>Ecdysozoa</taxon>
        <taxon>Arthropoda</taxon>
        <taxon>Crustacea</taxon>
        <taxon>Oligostraca</taxon>
        <taxon>Ostracoda</taxon>
        <taxon>Podocopa</taxon>
        <taxon>Podocopida</taxon>
        <taxon>Darwinulocopina</taxon>
        <taxon>Darwinuloidea</taxon>
        <taxon>Darwinulidae</taxon>
        <taxon>Darwinula</taxon>
    </lineage>
</organism>
<dbReference type="FunFam" id="3.30.70.100:FF:000011">
    <property type="entry name" value="Acylphosphatase"/>
    <property type="match status" value="1"/>
</dbReference>
<feature type="active site" evidence="5">
    <location>
        <position position="340"/>
    </location>
</feature>
<feature type="region of interest" description="Disordered" evidence="7">
    <location>
        <begin position="1"/>
        <end position="22"/>
    </location>
</feature>
<gene>
    <name evidence="10" type="ORF">DSTB1V02_LOCUS5866</name>
</gene>
<feature type="transmembrane region" description="Helical" evidence="8">
    <location>
        <begin position="172"/>
        <end position="191"/>
    </location>
</feature>
<evidence type="ECO:0000256" key="5">
    <source>
        <dbReference type="PROSITE-ProRule" id="PRU00520"/>
    </source>
</evidence>
<evidence type="ECO:0000259" key="9">
    <source>
        <dbReference type="PROSITE" id="PS51160"/>
    </source>
</evidence>
<comment type="catalytic activity">
    <reaction evidence="4 5">
        <text>an acyl phosphate + H2O = a carboxylate + phosphate + H(+)</text>
        <dbReference type="Rhea" id="RHEA:14965"/>
        <dbReference type="ChEBI" id="CHEBI:15377"/>
        <dbReference type="ChEBI" id="CHEBI:15378"/>
        <dbReference type="ChEBI" id="CHEBI:29067"/>
        <dbReference type="ChEBI" id="CHEBI:43474"/>
        <dbReference type="ChEBI" id="CHEBI:59918"/>
        <dbReference type="EC" id="3.6.1.7"/>
    </reaction>
</comment>
<dbReference type="Proteomes" id="UP000677054">
    <property type="component" value="Unassembled WGS sequence"/>
</dbReference>
<feature type="active site" evidence="5">
    <location>
        <position position="322"/>
    </location>
</feature>
<dbReference type="InterPro" id="IPR036046">
    <property type="entry name" value="Acylphosphatase-like_dom_sf"/>
</dbReference>
<evidence type="ECO:0000313" key="11">
    <source>
        <dbReference type="Proteomes" id="UP000677054"/>
    </source>
</evidence>